<keyword evidence="4" id="KW-0804">Transcription</keyword>
<dbReference type="InterPro" id="IPR013325">
    <property type="entry name" value="RNA_pol_sigma_r2"/>
</dbReference>
<evidence type="ECO:0000256" key="1">
    <source>
        <dbReference type="ARBA" id="ARBA00010641"/>
    </source>
</evidence>
<evidence type="ECO:0000256" key="4">
    <source>
        <dbReference type="ARBA" id="ARBA00023163"/>
    </source>
</evidence>
<sequence length="428" mass="46029">MPLGSGGFEEAWPRIVRALASFTGSLDDAEEYAAEAVARAAAHERSGGPAIESYAAWCTSVAKRAWLDDARRRSVERRLAPELARPDADPVSDPVTDRIAMDADDLSAHVLEELDDRLALLFVACDEAISPASRMVLALRVVCGLTISEIAGHLGVQDTAAAARLTRAKRALSEARGAFHVPDTAERARRLPVVIACVSGMFTVAHRTVLDPADALADTGRQALSIADALVAAYPDDTEVRGLRAVIRLGLARRPGRVAADGTGLALDEVDRRRWDAGLLAAGLDDATLAARGDGRFALEAAIAGLHSGAPTFERTDWPRIVQLYGALEQRWPSPSVRVARLVATAQAQLATPAREPDALVEVERELTSLETHAPAYASRDASLALADLEWRTGRREHASARYRDLAEVVAVEPLRRFCLKRACLTLP</sequence>
<comment type="similarity">
    <text evidence="1">Belongs to the sigma-70 factor family. ECF subfamily.</text>
</comment>
<dbReference type="InterPro" id="IPR013249">
    <property type="entry name" value="RNA_pol_sigma70_r4_t2"/>
</dbReference>
<keyword evidence="2" id="KW-0805">Transcription regulation</keyword>
<evidence type="ECO:0000256" key="3">
    <source>
        <dbReference type="ARBA" id="ARBA00023082"/>
    </source>
</evidence>
<keyword evidence="3" id="KW-0731">Sigma factor</keyword>
<dbReference type="SUPFAM" id="SSF88659">
    <property type="entry name" value="Sigma3 and sigma4 domains of RNA polymerase sigma factors"/>
    <property type="match status" value="1"/>
</dbReference>
<dbReference type="InterPro" id="IPR036388">
    <property type="entry name" value="WH-like_DNA-bd_sf"/>
</dbReference>
<feature type="domain" description="RNA polymerase sigma factor 70 region 4 type 2" evidence="5">
    <location>
        <begin position="129"/>
        <end position="172"/>
    </location>
</feature>
<name>A0ABW3MYI9_9MICO</name>
<keyword evidence="8" id="KW-1185">Reference proteome</keyword>
<proteinExistence type="inferred from homology"/>
<organism evidence="7 8">
    <name type="scientific">Terrabacter terrigena</name>
    <dbReference type="NCBI Taxonomy" id="574718"/>
    <lineage>
        <taxon>Bacteria</taxon>
        <taxon>Bacillati</taxon>
        <taxon>Actinomycetota</taxon>
        <taxon>Actinomycetes</taxon>
        <taxon>Micrococcales</taxon>
        <taxon>Intrasporangiaceae</taxon>
        <taxon>Terrabacter</taxon>
    </lineage>
</organism>
<gene>
    <name evidence="7" type="ORF">ACFQ2V_15090</name>
</gene>
<dbReference type="Proteomes" id="UP001597046">
    <property type="component" value="Unassembled WGS sequence"/>
</dbReference>
<dbReference type="Gene3D" id="1.10.10.10">
    <property type="entry name" value="Winged helix-like DNA-binding domain superfamily/Winged helix DNA-binding domain"/>
    <property type="match status" value="1"/>
</dbReference>
<dbReference type="PANTHER" id="PTHR47756:SF2">
    <property type="entry name" value="BLL6612 PROTEIN"/>
    <property type="match status" value="1"/>
</dbReference>
<dbReference type="InterPro" id="IPR013324">
    <property type="entry name" value="RNA_pol_sigma_r3/r4-like"/>
</dbReference>
<dbReference type="Pfam" id="PF20239">
    <property type="entry name" value="DUF6596"/>
    <property type="match status" value="1"/>
</dbReference>
<dbReference type="InterPro" id="IPR046531">
    <property type="entry name" value="DUF6596"/>
</dbReference>
<dbReference type="PANTHER" id="PTHR47756">
    <property type="entry name" value="BLL6612 PROTEIN-RELATED"/>
    <property type="match status" value="1"/>
</dbReference>
<feature type="domain" description="DUF6596" evidence="6">
    <location>
        <begin position="190"/>
        <end position="287"/>
    </location>
</feature>
<dbReference type="EMBL" id="JBHTKH010000010">
    <property type="protein sequence ID" value="MFD1055636.1"/>
    <property type="molecule type" value="Genomic_DNA"/>
</dbReference>
<evidence type="ECO:0000313" key="7">
    <source>
        <dbReference type="EMBL" id="MFD1055636.1"/>
    </source>
</evidence>
<dbReference type="Gene3D" id="1.10.1740.10">
    <property type="match status" value="1"/>
</dbReference>
<dbReference type="Pfam" id="PF08281">
    <property type="entry name" value="Sigma70_r4_2"/>
    <property type="match status" value="1"/>
</dbReference>
<evidence type="ECO:0000259" key="6">
    <source>
        <dbReference type="Pfam" id="PF20239"/>
    </source>
</evidence>
<evidence type="ECO:0000259" key="5">
    <source>
        <dbReference type="Pfam" id="PF08281"/>
    </source>
</evidence>
<dbReference type="RefSeq" id="WP_386053667.1">
    <property type="nucleotide sequence ID" value="NZ_JBHTKH010000010.1"/>
</dbReference>
<accession>A0ABW3MYI9</accession>
<comment type="caution">
    <text evidence="7">The sequence shown here is derived from an EMBL/GenBank/DDBJ whole genome shotgun (WGS) entry which is preliminary data.</text>
</comment>
<evidence type="ECO:0000313" key="8">
    <source>
        <dbReference type="Proteomes" id="UP001597046"/>
    </source>
</evidence>
<evidence type="ECO:0000256" key="2">
    <source>
        <dbReference type="ARBA" id="ARBA00023015"/>
    </source>
</evidence>
<reference evidence="8" key="1">
    <citation type="journal article" date="2019" name="Int. J. Syst. Evol. Microbiol.">
        <title>The Global Catalogue of Microorganisms (GCM) 10K type strain sequencing project: providing services to taxonomists for standard genome sequencing and annotation.</title>
        <authorList>
            <consortium name="The Broad Institute Genomics Platform"/>
            <consortium name="The Broad Institute Genome Sequencing Center for Infectious Disease"/>
            <person name="Wu L."/>
            <person name="Ma J."/>
        </authorList>
    </citation>
    <scope>NUCLEOTIDE SEQUENCE [LARGE SCALE GENOMIC DNA]</scope>
    <source>
        <strain evidence="8">CCUG 57508</strain>
    </source>
</reference>
<protein>
    <submittedName>
        <fullName evidence="7">DUF6596 domain-containing protein</fullName>
    </submittedName>
</protein>
<dbReference type="SUPFAM" id="SSF88946">
    <property type="entry name" value="Sigma2 domain of RNA polymerase sigma factors"/>
    <property type="match status" value="1"/>
</dbReference>